<sequence>MSSWLRLRLSSSRLTLTVVQELKFGLSYFPSSLSRNKKLDSAASLTGNDPSDPSLSLDTTMHPHRAPLAQLDQQLFAHSAVELISPALTPLSLTPSETIPPSRAIGKPMMTRRSSYTSEDGLYSIGNNSQNSVYRRLSQ</sequence>
<protein>
    <submittedName>
        <fullName evidence="2">Uncharacterized protein</fullName>
    </submittedName>
</protein>
<dbReference type="AlphaFoldDB" id="A0AAD4QFZ4"/>
<evidence type="ECO:0000313" key="2">
    <source>
        <dbReference type="EMBL" id="KAI0292697.1"/>
    </source>
</evidence>
<name>A0AAD4QFZ4_9AGAM</name>
<proteinExistence type="predicted"/>
<organism evidence="2 3">
    <name type="scientific">Multifurca ochricompacta</name>
    <dbReference type="NCBI Taxonomy" id="376703"/>
    <lineage>
        <taxon>Eukaryota</taxon>
        <taxon>Fungi</taxon>
        <taxon>Dikarya</taxon>
        <taxon>Basidiomycota</taxon>
        <taxon>Agaricomycotina</taxon>
        <taxon>Agaricomycetes</taxon>
        <taxon>Russulales</taxon>
        <taxon>Russulaceae</taxon>
        <taxon>Multifurca</taxon>
    </lineage>
</organism>
<comment type="caution">
    <text evidence="2">The sequence shown here is derived from an EMBL/GenBank/DDBJ whole genome shotgun (WGS) entry which is preliminary data.</text>
</comment>
<keyword evidence="3" id="KW-1185">Reference proteome</keyword>
<gene>
    <name evidence="2" type="ORF">B0F90DRAFT_1822680</name>
</gene>
<accession>A0AAD4QFZ4</accession>
<feature type="region of interest" description="Disordered" evidence="1">
    <location>
        <begin position="116"/>
        <end position="139"/>
    </location>
</feature>
<dbReference type="EMBL" id="WTXG01000113">
    <property type="protein sequence ID" value="KAI0292697.1"/>
    <property type="molecule type" value="Genomic_DNA"/>
</dbReference>
<feature type="region of interest" description="Disordered" evidence="1">
    <location>
        <begin position="39"/>
        <end position="64"/>
    </location>
</feature>
<evidence type="ECO:0000313" key="3">
    <source>
        <dbReference type="Proteomes" id="UP001203297"/>
    </source>
</evidence>
<evidence type="ECO:0000256" key="1">
    <source>
        <dbReference type="SAM" id="MobiDB-lite"/>
    </source>
</evidence>
<reference evidence="2" key="1">
    <citation type="journal article" date="2022" name="New Phytol.">
        <title>Evolutionary transition to the ectomycorrhizal habit in the genomes of a hyperdiverse lineage of mushroom-forming fungi.</title>
        <authorList>
            <person name="Looney B."/>
            <person name="Miyauchi S."/>
            <person name="Morin E."/>
            <person name="Drula E."/>
            <person name="Courty P.E."/>
            <person name="Kohler A."/>
            <person name="Kuo A."/>
            <person name="LaButti K."/>
            <person name="Pangilinan J."/>
            <person name="Lipzen A."/>
            <person name="Riley R."/>
            <person name="Andreopoulos W."/>
            <person name="He G."/>
            <person name="Johnson J."/>
            <person name="Nolan M."/>
            <person name="Tritt A."/>
            <person name="Barry K.W."/>
            <person name="Grigoriev I.V."/>
            <person name="Nagy L.G."/>
            <person name="Hibbett D."/>
            <person name="Henrissat B."/>
            <person name="Matheny P.B."/>
            <person name="Labbe J."/>
            <person name="Martin F.M."/>
        </authorList>
    </citation>
    <scope>NUCLEOTIDE SEQUENCE</scope>
    <source>
        <strain evidence="2">BPL690</strain>
    </source>
</reference>
<feature type="compositionally biased region" description="Polar residues" evidence="1">
    <location>
        <begin position="43"/>
        <end position="59"/>
    </location>
</feature>
<feature type="compositionally biased region" description="Polar residues" evidence="1">
    <location>
        <begin position="125"/>
        <end position="139"/>
    </location>
</feature>
<dbReference type="Proteomes" id="UP001203297">
    <property type="component" value="Unassembled WGS sequence"/>
</dbReference>